<accession>A0A939JXW8</accession>
<organism evidence="2 3">
    <name type="scientific">Jiella flava</name>
    <dbReference type="NCBI Taxonomy" id="2816857"/>
    <lineage>
        <taxon>Bacteria</taxon>
        <taxon>Pseudomonadati</taxon>
        <taxon>Pseudomonadota</taxon>
        <taxon>Alphaproteobacteria</taxon>
        <taxon>Hyphomicrobiales</taxon>
        <taxon>Aurantimonadaceae</taxon>
        <taxon>Jiella</taxon>
    </lineage>
</organism>
<dbReference type="SUPFAM" id="SSF159501">
    <property type="entry name" value="EreA/ChaN-like"/>
    <property type="match status" value="1"/>
</dbReference>
<proteinExistence type="predicted"/>
<dbReference type="AlphaFoldDB" id="A0A939JXW8"/>
<dbReference type="CDD" id="cd14727">
    <property type="entry name" value="ChanN-like"/>
    <property type="match status" value="1"/>
</dbReference>
<dbReference type="EMBL" id="JAFMPP010000013">
    <property type="protein sequence ID" value="MBO0663801.1"/>
    <property type="molecule type" value="Genomic_DNA"/>
</dbReference>
<dbReference type="Pfam" id="PF04187">
    <property type="entry name" value="Cofac_haem_bdg"/>
    <property type="match status" value="1"/>
</dbReference>
<evidence type="ECO:0000313" key="2">
    <source>
        <dbReference type="EMBL" id="MBO0663801.1"/>
    </source>
</evidence>
<keyword evidence="3" id="KW-1185">Reference proteome</keyword>
<sequence length="417" mass="43912">MSDRVSLAYRKKGDEDFASVHVATVEPFAGASHRALTAGATDGDGDGAGGAGATALAPDATPTGTKNGAAAFLNKVAAAGDAAATDAAVHPAFETTRLSNRGFDDDEAHWKSRFFSDNPLVGGIFQGDGRPSDAASLLGAAQSARYLLLGENHDNPDHHRLQADIVSDLAKESNDMALVFEMIPQHLNGVVADFGTKSDMSLDLDTLGDKLAWSQRGWPDFSMYRPLFEAAKSEGLPVSGGDLDPAVVSSMARNGLSALPPEERKRLSLDDAVKPENLAELMDEIRDAHCGLMPSSALAAMADAQQARDRSLAAAMIDAAKTGDKAVLIAGAGHVRKDRGVPSIIERKDTDGHTLSVRMMEVAGQDSKPADYGLKADQPAPYDFTIFTPRASVDDPCEALRTRTETEKAEKAGIAAN</sequence>
<reference evidence="2" key="1">
    <citation type="submission" date="2021-03" db="EMBL/GenBank/DDBJ databases">
        <title>Whole genome sequence of Jiella sp. CQZ9-1.</title>
        <authorList>
            <person name="Tuo L."/>
        </authorList>
    </citation>
    <scope>NUCLEOTIDE SEQUENCE</scope>
    <source>
        <strain evidence="2">CQZ9-1</strain>
    </source>
</reference>
<feature type="domain" description="Haem-binding uptake Tiki superfamily ChaN" evidence="1">
    <location>
        <begin position="138"/>
        <end position="343"/>
    </location>
</feature>
<dbReference type="Proteomes" id="UP000664122">
    <property type="component" value="Unassembled WGS sequence"/>
</dbReference>
<evidence type="ECO:0000313" key="3">
    <source>
        <dbReference type="Proteomes" id="UP000664122"/>
    </source>
</evidence>
<protein>
    <submittedName>
        <fullName evidence="2">ChaN family lipoprotein</fullName>
    </submittedName>
</protein>
<dbReference type="InterPro" id="IPR007314">
    <property type="entry name" value="Cofac_haem-bd_dom"/>
</dbReference>
<gene>
    <name evidence="2" type="ORF">J1C48_14560</name>
</gene>
<dbReference type="Gene3D" id="3.40.50.11550">
    <property type="match status" value="2"/>
</dbReference>
<comment type="caution">
    <text evidence="2">The sequence shown here is derived from an EMBL/GenBank/DDBJ whole genome shotgun (WGS) entry which is preliminary data.</text>
</comment>
<evidence type="ECO:0000259" key="1">
    <source>
        <dbReference type="Pfam" id="PF04187"/>
    </source>
</evidence>
<name>A0A939JXW8_9HYPH</name>
<keyword evidence="2" id="KW-0449">Lipoprotein</keyword>